<evidence type="ECO:0008006" key="2">
    <source>
        <dbReference type="Google" id="ProtNLM"/>
    </source>
</evidence>
<protein>
    <recommendedName>
        <fullName evidence="2">Transposase</fullName>
    </recommendedName>
</protein>
<proteinExistence type="predicted"/>
<dbReference type="InterPro" id="IPR036397">
    <property type="entry name" value="RNaseH_sf"/>
</dbReference>
<dbReference type="AlphaFoldDB" id="A0A7R9AVN6"/>
<dbReference type="Gene3D" id="3.30.420.10">
    <property type="entry name" value="Ribonuclease H-like superfamily/Ribonuclease H"/>
    <property type="match status" value="1"/>
</dbReference>
<dbReference type="GO" id="GO:0003676">
    <property type="term" value="F:nucleic acid binding"/>
    <property type="evidence" value="ECO:0007669"/>
    <property type="project" value="InterPro"/>
</dbReference>
<sequence>MVRSTDKMFGTGHNKPIRIGRPRPNSKGWRGLWKSHILGQFFLDRSVTGETYLIMLGDQIMPQINVLGKDLPECFQKDGAPAHHATVSWCCFDIISSKVYINCCNPYSLFLSLMMFPPLSTEQRQFPDTALGSSPDEPRQFLRHRSAVKLWYNVRRARVTTSGPSRQDQSAATRS</sequence>
<reference evidence="1" key="1">
    <citation type="submission" date="2020-11" db="EMBL/GenBank/DDBJ databases">
        <authorList>
            <person name="Tran Van P."/>
        </authorList>
    </citation>
    <scope>NUCLEOTIDE SEQUENCE</scope>
</reference>
<evidence type="ECO:0000313" key="1">
    <source>
        <dbReference type="EMBL" id="CAD7260382.1"/>
    </source>
</evidence>
<gene>
    <name evidence="1" type="ORF">TSIB3V08_LOCUS4564</name>
</gene>
<dbReference type="EMBL" id="OC001659">
    <property type="protein sequence ID" value="CAD7260382.1"/>
    <property type="molecule type" value="Genomic_DNA"/>
</dbReference>
<name>A0A7R9AVN6_TIMSH</name>
<organism evidence="1">
    <name type="scientific">Timema shepardi</name>
    <name type="common">Walking stick</name>
    <dbReference type="NCBI Taxonomy" id="629360"/>
    <lineage>
        <taxon>Eukaryota</taxon>
        <taxon>Metazoa</taxon>
        <taxon>Ecdysozoa</taxon>
        <taxon>Arthropoda</taxon>
        <taxon>Hexapoda</taxon>
        <taxon>Insecta</taxon>
        <taxon>Pterygota</taxon>
        <taxon>Neoptera</taxon>
        <taxon>Polyneoptera</taxon>
        <taxon>Phasmatodea</taxon>
        <taxon>Timematodea</taxon>
        <taxon>Timematoidea</taxon>
        <taxon>Timematidae</taxon>
        <taxon>Timema</taxon>
    </lineage>
</organism>
<accession>A0A7R9AVN6</accession>